<comment type="similarity">
    <text evidence="2">Belongs to the DegT/DnrJ/EryC1 family.</text>
</comment>
<dbReference type="InterPro" id="IPR015424">
    <property type="entry name" value="PyrdxlP-dep_Trfase"/>
</dbReference>
<dbReference type="InterPro" id="IPR015421">
    <property type="entry name" value="PyrdxlP-dep_Trfase_major"/>
</dbReference>
<dbReference type="EMBL" id="JAGSOG010000124">
    <property type="protein sequence ID" value="MBR7836084.1"/>
    <property type="molecule type" value="Genomic_DNA"/>
</dbReference>
<comment type="cofactor">
    <cofactor evidence="1">
        <name>pyridoxal 5'-phosphate</name>
        <dbReference type="ChEBI" id="CHEBI:597326"/>
    </cofactor>
</comment>
<dbReference type="Proteomes" id="UP000675781">
    <property type="component" value="Unassembled WGS sequence"/>
</dbReference>
<dbReference type="InterPro" id="IPR000653">
    <property type="entry name" value="DegT/StrS_aminotransferase"/>
</dbReference>
<keyword evidence="4" id="KW-1185">Reference proteome</keyword>
<evidence type="ECO:0000313" key="3">
    <source>
        <dbReference type="EMBL" id="MBR7836084.1"/>
    </source>
</evidence>
<dbReference type="Gene3D" id="3.40.640.10">
    <property type="entry name" value="Type I PLP-dependent aspartate aminotransferase-like (Major domain)"/>
    <property type="match status" value="1"/>
</dbReference>
<evidence type="ECO:0000256" key="2">
    <source>
        <dbReference type="RuleBase" id="RU004508"/>
    </source>
</evidence>
<protein>
    <submittedName>
        <fullName evidence="3">DegT/DnrJ/EryC1/StrS family aminotransferase</fullName>
    </submittedName>
</protein>
<keyword evidence="3" id="KW-0808">Transferase</keyword>
<comment type="caution">
    <text evidence="3">The sequence shown here is derived from an EMBL/GenBank/DDBJ whole genome shotgun (WGS) entry which is preliminary data.</text>
</comment>
<proteinExistence type="inferred from homology"/>
<sequence length="404" mass="42566">MTTETLPERWIPCEEDASGHSFGPEELAAVTEVLGTGRLLSDSGGFVGRLETAFAARYGAPAAVACSSATSAIHAALVALGLGRGAEVITTPLSDIGGVAPIAAAGLVPVFADVDPITGNLDPDSVEAAVSARTEAIVVTHLVGKPCDMTRIAALAQRHGLAIIEDCAQAYDARHADVPVGTFGAVACYSTQQTKHISAGEGGLMLVNDPSLTVPLRSWINKGVEGGVRSRTEDHPIAGVNARMTELQAAVLCAQLEKLTGFVATRVARAQELSDALADLPGITCPSSGPGELQTYWKYLLSVDPEALPGVRDRLDAELDARHAVVQPCYLHLPLFTKSLFDRHPTRLVGEPEAATGRRDAKADAFDGMREFIDRAVVLWWNERITGEDVARISDLVHTVVAAG</sequence>
<name>A0A941IQC6_9ACTN</name>
<organism evidence="3 4">
    <name type="scientific">Actinospica durhamensis</name>
    <dbReference type="NCBI Taxonomy" id="1508375"/>
    <lineage>
        <taxon>Bacteria</taxon>
        <taxon>Bacillati</taxon>
        <taxon>Actinomycetota</taxon>
        <taxon>Actinomycetes</taxon>
        <taxon>Catenulisporales</taxon>
        <taxon>Actinospicaceae</taxon>
        <taxon>Actinospica</taxon>
    </lineage>
</organism>
<keyword evidence="2" id="KW-0663">Pyridoxal phosphate</keyword>
<reference evidence="3" key="1">
    <citation type="submission" date="2021-04" db="EMBL/GenBank/DDBJ databases">
        <title>Genome based classification of Actinospica acidithermotolerans sp. nov., an actinobacterium isolated from an Indonesian hot spring.</title>
        <authorList>
            <person name="Kusuma A.B."/>
            <person name="Putra K.E."/>
            <person name="Nafisah S."/>
            <person name="Loh J."/>
            <person name="Nouioui I."/>
            <person name="Goodfellow M."/>
        </authorList>
    </citation>
    <scope>NUCLEOTIDE SEQUENCE</scope>
    <source>
        <strain evidence="3">CSCA 57</strain>
    </source>
</reference>
<evidence type="ECO:0000313" key="4">
    <source>
        <dbReference type="Proteomes" id="UP000675781"/>
    </source>
</evidence>
<dbReference type="PANTHER" id="PTHR30244">
    <property type="entry name" value="TRANSAMINASE"/>
    <property type="match status" value="1"/>
</dbReference>
<dbReference type="AlphaFoldDB" id="A0A941IQC6"/>
<dbReference type="GO" id="GO:0008483">
    <property type="term" value="F:transaminase activity"/>
    <property type="evidence" value="ECO:0007669"/>
    <property type="project" value="UniProtKB-KW"/>
</dbReference>
<keyword evidence="3" id="KW-0032">Aminotransferase</keyword>
<dbReference type="InterPro" id="IPR015422">
    <property type="entry name" value="PyrdxlP-dep_Trfase_small"/>
</dbReference>
<accession>A0A941IQC6</accession>
<dbReference type="GO" id="GO:0000271">
    <property type="term" value="P:polysaccharide biosynthetic process"/>
    <property type="evidence" value="ECO:0007669"/>
    <property type="project" value="TreeGrafter"/>
</dbReference>
<dbReference type="Pfam" id="PF01041">
    <property type="entry name" value="DegT_DnrJ_EryC1"/>
    <property type="match status" value="1"/>
</dbReference>
<dbReference type="RefSeq" id="WP_212530572.1">
    <property type="nucleotide sequence ID" value="NZ_JAGSOG010000124.1"/>
</dbReference>
<gene>
    <name evidence="3" type="ORF">KDL01_22600</name>
</gene>
<evidence type="ECO:0000256" key="1">
    <source>
        <dbReference type="ARBA" id="ARBA00001933"/>
    </source>
</evidence>
<dbReference type="PANTHER" id="PTHR30244:SF34">
    <property type="entry name" value="DTDP-4-AMINO-4,6-DIDEOXYGALACTOSE TRANSAMINASE"/>
    <property type="match status" value="1"/>
</dbReference>
<dbReference type="GO" id="GO:0030170">
    <property type="term" value="F:pyridoxal phosphate binding"/>
    <property type="evidence" value="ECO:0007669"/>
    <property type="project" value="TreeGrafter"/>
</dbReference>
<dbReference type="CDD" id="cd00616">
    <property type="entry name" value="AHBA_syn"/>
    <property type="match status" value="1"/>
</dbReference>
<dbReference type="SUPFAM" id="SSF53383">
    <property type="entry name" value="PLP-dependent transferases"/>
    <property type="match status" value="1"/>
</dbReference>
<dbReference type="Gene3D" id="3.90.1150.10">
    <property type="entry name" value="Aspartate Aminotransferase, domain 1"/>
    <property type="match status" value="1"/>
</dbReference>